<comment type="subunit">
    <text evidence="1">Interacts transiently with the RNA polymerase catalytic core formed by RpoA, RpoB, RpoC and RpoZ (2 alpha, 1 beta, 1 beta' and 1 omega subunit) to form the RNA polymerase holoenzyme that can initiate transcription.</text>
</comment>
<dbReference type="Proteomes" id="UP000266206">
    <property type="component" value="Unassembled WGS sequence"/>
</dbReference>
<feature type="domain" description="RNA polymerase sigma-70 region 2" evidence="2">
    <location>
        <begin position="13"/>
        <end position="75"/>
    </location>
</feature>
<dbReference type="PANTHER" id="PTHR30173">
    <property type="entry name" value="SIGMA 19 FACTOR"/>
    <property type="match status" value="1"/>
</dbReference>
<dbReference type="InterPro" id="IPR013324">
    <property type="entry name" value="RNA_pol_sigma_r3/r4-like"/>
</dbReference>
<evidence type="ECO:0000313" key="5">
    <source>
        <dbReference type="Proteomes" id="UP000266206"/>
    </source>
</evidence>
<feature type="domain" description="RNA polymerase sigma factor 70 region 4 type 2" evidence="3">
    <location>
        <begin position="104"/>
        <end position="154"/>
    </location>
</feature>
<dbReference type="AlphaFoldDB" id="A0A3A1YT14"/>
<dbReference type="InterPro" id="IPR032710">
    <property type="entry name" value="NTF2-like_dom_sf"/>
</dbReference>
<dbReference type="NCBIfam" id="NF007214">
    <property type="entry name" value="PRK09636.1"/>
    <property type="match status" value="1"/>
</dbReference>
<dbReference type="SUPFAM" id="SSF88659">
    <property type="entry name" value="Sigma3 and sigma4 domains of RNA polymerase sigma factors"/>
    <property type="match status" value="1"/>
</dbReference>
<protein>
    <submittedName>
        <fullName evidence="4">RNA polymerase sigma factor SigJ</fullName>
    </submittedName>
</protein>
<dbReference type="InterPro" id="IPR013249">
    <property type="entry name" value="RNA_pol_sigma70_r4_t2"/>
</dbReference>
<organism evidence="4 5">
    <name type="scientific">Neopusillimonas maritima</name>
    <dbReference type="NCBI Taxonomy" id="2026239"/>
    <lineage>
        <taxon>Bacteria</taxon>
        <taxon>Pseudomonadati</taxon>
        <taxon>Pseudomonadota</taxon>
        <taxon>Betaproteobacteria</taxon>
        <taxon>Burkholderiales</taxon>
        <taxon>Alcaligenaceae</taxon>
        <taxon>Neopusillimonas</taxon>
    </lineage>
</organism>
<name>A0A3A1YT14_9BURK</name>
<dbReference type="Gene3D" id="3.10.450.50">
    <property type="match status" value="1"/>
</dbReference>
<proteinExistence type="predicted"/>
<dbReference type="SUPFAM" id="SSF54427">
    <property type="entry name" value="NTF2-like"/>
    <property type="match status" value="1"/>
</dbReference>
<evidence type="ECO:0000256" key="1">
    <source>
        <dbReference type="ARBA" id="ARBA00011344"/>
    </source>
</evidence>
<sequence length="291" mass="32457">MQTHDTSAAESFHPYRSRLIRLAYRMVGTMADAEDIVQDAYLRWHRTDRSSVQEPVAFLSRIVTRLCLDFLKSARVQREQYIGPWLPEPVLDWHEEGEDGVTFALMLAMERLSPLERAAFLLHDVFGFSFNEVAQAIGRDAAACRQLAARARAHVRNSRPRFPVSAEQSKSIVDAFFTATRGGDLKALVSLLSENVVTYTDGGGKVPSAYRPVIGCDKVSRFFVGLHRKPGFHSQLLVAHCRIDGLPSFVSLEQGLVQTTSLLIEDDVISAIYIVRNPDKLPADIISLSSV</sequence>
<dbReference type="InterPro" id="IPR007627">
    <property type="entry name" value="RNA_pol_sigma70_r2"/>
</dbReference>
<dbReference type="InterPro" id="IPR013325">
    <property type="entry name" value="RNA_pol_sigma_r2"/>
</dbReference>
<dbReference type="RefSeq" id="WP_119516439.1">
    <property type="nucleotide sequence ID" value="NZ_NQYH01000009.1"/>
</dbReference>
<evidence type="ECO:0000259" key="2">
    <source>
        <dbReference type="Pfam" id="PF04542"/>
    </source>
</evidence>
<accession>A0A3A1YT14</accession>
<dbReference type="GO" id="GO:0016987">
    <property type="term" value="F:sigma factor activity"/>
    <property type="evidence" value="ECO:0007669"/>
    <property type="project" value="InterPro"/>
</dbReference>
<dbReference type="Pfam" id="PF04542">
    <property type="entry name" value="Sigma70_r2"/>
    <property type="match status" value="1"/>
</dbReference>
<dbReference type="InterPro" id="IPR036388">
    <property type="entry name" value="WH-like_DNA-bd_sf"/>
</dbReference>
<dbReference type="SUPFAM" id="SSF88946">
    <property type="entry name" value="Sigma2 domain of RNA polymerase sigma factors"/>
    <property type="match status" value="1"/>
</dbReference>
<dbReference type="PANTHER" id="PTHR30173:SF43">
    <property type="entry name" value="ECF RNA POLYMERASE SIGMA FACTOR SIGI-RELATED"/>
    <property type="match status" value="1"/>
</dbReference>
<dbReference type="OrthoDB" id="3211555at2"/>
<dbReference type="InterPro" id="IPR052704">
    <property type="entry name" value="ECF_Sigma-70_Domain"/>
</dbReference>
<dbReference type="Gene3D" id="1.10.1740.10">
    <property type="match status" value="1"/>
</dbReference>
<dbReference type="GO" id="GO:0006352">
    <property type="term" value="P:DNA-templated transcription initiation"/>
    <property type="evidence" value="ECO:0007669"/>
    <property type="project" value="InterPro"/>
</dbReference>
<evidence type="ECO:0000313" key="4">
    <source>
        <dbReference type="EMBL" id="RIY40358.1"/>
    </source>
</evidence>
<evidence type="ECO:0000259" key="3">
    <source>
        <dbReference type="Pfam" id="PF08281"/>
    </source>
</evidence>
<dbReference type="Pfam" id="PF08281">
    <property type="entry name" value="Sigma70_r4_2"/>
    <property type="match status" value="1"/>
</dbReference>
<dbReference type="Gene3D" id="1.10.10.10">
    <property type="entry name" value="Winged helix-like DNA-binding domain superfamily/Winged helix DNA-binding domain"/>
    <property type="match status" value="1"/>
</dbReference>
<gene>
    <name evidence="4" type="ORF">CJP73_10855</name>
</gene>
<dbReference type="EMBL" id="NQYH01000009">
    <property type="protein sequence ID" value="RIY40358.1"/>
    <property type="molecule type" value="Genomic_DNA"/>
</dbReference>
<comment type="caution">
    <text evidence="4">The sequence shown here is derived from an EMBL/GenBank/DDBJ whole genome shotgun (WGS) entry which is preliminary data.</text>
</comment>
<reference evidence="4 5" key="1">
    <citation type="submission" date="2017-08" db="EMBL/GenBank/DDBJ databases">
        <title>Pusillimonas indicus sp. nov., a member of the family Alcaligenaceae isolated from surface seawater.</title>
        <authorList>
            <person name="Li J."/>
        </authorList>
    </citation>
    <scope>NUCLEOTIDE SEQUENCE [LARGE SCALE GENOMIC DNA]</scope>
    <source>
        <strain evidence="4 5">L52-1-41</strain>
    </source>
</reference>
<dbReference type="GO" id="GO:0003677">
    <property type="term" value="F:DNA binding"/>
    <property type="evidence" value="ECO:0007669"/>
    <property type="project" value="InterPro"/>
</dbReference>